<keyword evidence="3" id="KW-0597">Phosphoprotein</keyword>
<evidence type="ECO:0000259" key="7">
    <source>
        <dbReference type="Pfam" id="PF08938"/>
    </source>
</evidence>
<keyword evidence="5" id="KW-0648">Protein biosynthesis</keyword>
<dbReference type="Proteomes" id="UP001176940">
    <property type="component" value="Unassembled WGS sequence"/>
</dbReference>
<comment type="subcellular location">
    <subcellularLocation>
        <location evidence="1">Cytoplasm</location>
    </subcellularLocation>
</comment>
<feature type="region of interest" description="Disordered" evidence="6">
    <location>
        <begin position="19"/>
        <end position="46"/>
    </location>
</feature>
<keyword evidence="9" id="KW-1185">Reference proteome</keyword>
<evidence type="ECO:0000313" key="8">
    <source>
        <dbReference type="EMBL" id="CAJ0948076.1"/>
    </source>
</evidence>
<evidence type="ECO:0000256" key="5">
    <source>
        <dbReference type="ARBA" id="ARBA00022917"/>
    </source>
</evidence>
<dbReference type="InterPro" id="IPR037189">
    <property type="entry name" value="HBS1-like_N_sf"/>
</dbReference>
<organism evidence="8 9">
    <name type="scientific">Ranitomeya imitator</name>
    <name type="common">mimic poison frog</name>
    <dbReference type="NCBI Taxonomy" id="111125"/>
    <lineage>
        <taxon>Eukaryota</taxon>
        <taxon>Metazoa</taxon>
        <taxon>Chordata</taxon>
        <taxon>Craniata</taxon>
        <taxon>Vertebrata</taxon>
        <taxon>Euteleostomi</taxon>
        <taxon>Amphibia</taxon>
        <taxon>Batrachia</taxon>
        <taxon>Anura</taxon>
        <taxon>Neobatrachia</taxon>
        <taxon>Hyloidea</taxon>
        <taxon>Dendrobatidae</taxon>
        <taxon>Dendrobatinae</taxon>
        <taxon>Ranitomeya</taxon>
    </lineage>
</organism>
<evidence type="ECO:0000256" key="6">
    <source>
        <dbReference type="SAM" id="MobiDB-lite"/>
    </source>
</evidence>
<dbReference type="InterPro" id="IPR015033">
    <property type="entry name" value="HBS1-like_N"/>
</dbReference>
<keyword evidence="4" id="KW-0378">Hydrolase</keyword>
<dbReference type="SUPFAM" id="SSF109732">
    <property type="entry name" value="HBS1-like domain"/>
    <property type="match status" value="1"/>
</dbReference>
<evidence type="ECO:0000256" key="1">
    <source>
        <dbReference type="ARBA" id="ARBA00004496"/>
    </source>
</evidence>
<evidence type="ECO:0000313" key="9">
    <source>
        <dbReference type="Proteomes" id="UP001176940"/>
    </source>
</evidence>
<dbReference type="EMBL" id="CAUEEQ010027689">
    <property type="protein sequence ID" value="CAJ0948076.1"/>
    <property type="molecule type" value="Genomic_DNA"/>
</dbReference>
<reference evidence="8" key="1">
    <citation type="submission" date="2023-07" db="EMBL/GenBank/DDBJ databases">
        <authorList>
            <person name="Stuckert A."/>
        </authorList>
    </citation>
    <scope>NUCLEOTIDE SEQUENCE</scope>
</reference>
<evidence type="ECO:0000256" key="4">
    <source>
        <dbReference type="ARBA" id="ARBA00022801"/>
    </source>
</evidence>
<keyword evidence="2" id="KW-0963">Cytoplasm</keyword>
<accession>A0ABN9LT24</accession>
<dbReference type="Gene3D" id="1.10.8.10">
    <property type="entry name" value="DNA helicase RuvA subunit, C-terminal domain"/>
    <property type="match status" value="1"/>
</dbReference>
<dbReference type="Pfam" id="PF08938">
    <property type="entry name" value="HBS1_N"/>
    <property type="match status" value="1"/>
</dbReference>
<protein>
    <recommendedName>
        <fullName evidence="7">HBS1-like protein N-terminal domain-containing protein</fullName>
    </recommendedName>
</protein>
<feature type="domain" description="HBS1-like protein N-terminal" evidence="7">
    <location>
        <begin position="30"/>
        <end position="103"/>
    </location>
</feature>
<feature type="compositionally biased region" description="Acidic residues" evidence="6">
    <location>
        <begin position="26"/>
        <end position="36"/>
    </location>
</feature>
<proteinExistence type="predicted"/>
<name>A0ABN9LT24_9NEOB</name>
<gene>
    <name evidence="8" type="ORF">RIMI_LOCUS11945516</name>
</gene>
<evidence type="ECO:0000256" key="2">
    <source>
        <dbReference type="ARBA" id="ARBA00022490"/>
    </source>
</evidence>
<evidence type="ECO:0000256" key="3">
    <source>
        <dbReference type="ARBA" id="ARBA00022553"/>
    </source>
</evidence>
<comment type="caution">
    <text evidence="8">The sequence shown here is derived from an EMBL/GenBank/DDBJ whole genome shotgun (WGS) entry which is preliminary data.</text>
</comment>
<sequence>MHPLPPLCTAQFIYSKRDRHSSFTEPLEEEEEDQYEDDKSKPSCSTLSPLDQARLYSCLDQMREVLGESVSEQIMTDAVLQCGFDVAKSLDFIFKQDSNINKKPVTQDSSIERPGKDLSGISGPVEVRLGYQSCT</sequence>